<dbReference type="PROSITE" id="PS50002">
    <property type="entry name" value="SH3"/>
    <property type="match status" value="1"/>
</dbReference>
<dbReference type="Gene3D" id="1.10.472.80">
    <property type="entry name" value="Ypt/Rab-GAP domain of gyp1p, domain 3"/>
    <property type="match status" value="1"/>
</dbReference>
<feature type="compositionally biased region" description="Basic and acidic residues" evidence="3">
    <location>
        <begin position="679"/>
        <end position="696"/>
    </location>
</feature>
<feature type="domain" description="SH3" evidence="4">
    <location>
        <begin position="18"/>
        <end position="79"/>
    </location>
</feature>
<feature type="compositionally biased region" description="Polar residues" evidence="3">
    <location>
        <begin position="1457"/>
        <end position="1466"/>
    </location>
</feature>
<feature type="compositionally biased region" description="Basic and acidic residues" evidence="3">
    <location>
        <begin position="125"/>
        <end position="141"/>
    </location>
</feature>
<dbReference type="EMBL" id="JADNYJ010000143">
    <property type="protein sequence ID" value="KAF8880116.1"/>
    <property type="molecule type" value="Genomic_DNA"/>
</dbReference>
<dbReference type="PANTHER" id="PTHR47219">
    <property type="entry name" value="RAB GTPASE-ACTIVATING PROTEIN 1-LIKE"/>
    <property type="match status" value="1"/>
</dbReference>
<feature type="compositionally biased region" description="Low complexity" evidence="3">
    <location>
        <begin position="427"/>
        <end position="440"/>
    </location>
</feature>
<feature type="region of interest" description="Disordered" evidence="3">
    <location>
        <begin position="735"/>
        <end position="901"/>
    </location>
</feature>
<feature type="compositionally biased region" description="Polar residues" evidence="3">
    <location>
        <begin position="1337"/>
        <end position="1347"/>
    </location>
</feature>
<comment type="caution">
    <text evidence="6">The sequence shown here is derived from an EMBL/GenBank/DDBJ whole genome shotgun (WGS) entry which is preliminary data.</text>
</comment>
<feature type="compositionally biased region" description="Low complexity" evidence="3">
    <location>
        <begin position="1438"/>
        <end position="1455"/>
    </location>
</feature>
<feature type="compositionally biased region" description="Pro residues" evidence="3">
    <location>
        <begin position="770"/>
        <end position="788"/>
    </location>
</feature>
<feature type="compositionally biased region" description="Low complexity" evidence="3">
    <location>
        <begin position="1192"/>
        <end position="1233"/>
    </location>
</feature>
<dbReference type="SMART" id="SM00326">
    <property type="entry name" value="SH3"/>
    <property type="match status" value="1"/>
</dbReference>
<dbReference type="PANTHER" id="PTHR47219:SF9">
    <property type="entry name" value="GTPASE ACTIVATING PROTEIN AND CENTROSOME-ASSOCIATED, ISOFORM B"/>
    <property type="match status" value="1"/>
</dbReference>
<feature type="compositionally biased region" description="Gly residues" evidence="3">
    <location>
        <begin position="1040"/>
        <end position="1071"/>
    </location>
</feature>
<evidence type="ECO:0000259" key="5">
    <source>
        <dbReference type="PROSITE" id="PS50086"/>
    </source>
</evidence>
<feature type="compositionally biased region" description="Low complexity" evidence="3">
    <location>
        <begin position="1467"/>
        <end position="1478"/>
    </location>
</feature>
<evidence type="ECO:0000259" key="4">
    <source>
        <dbReference type="PROSITE" id="PS50002"/>
    </source>
</evidence>
<gene>
    <name evidence="6" type="ORF">CPB84DRAFT_1751505</name>
</gene>
<dbReference type="SUPFAM" id="SSF47923">
    <property type="entry name" value="Ypt/Rab-GAP domain of gyp1p"/>
    <property type="match status" value="2"/>
</dbReference>
<feature type="compositionally biased region" description="Basic and acidic residues" evidence="3">
    <location>
        <begin position="1122"/>
        <end position="1135"/>
    </location>
</feature>
<dbReference type="PROSITE" id="PS50086">
    <property type="entry name" value="TBC_RABGAP"/>
    <property type="match status" value="1"/>
</dbReference>
<dbReference type="InterPro" id="IPR001452">
    <property type="entry name" value="SH3_domain"/>
</dbReference>
<dbReference type="Pfam" id="PF07653">
    <property type="entry name" value="SH3_2"/>
    <property type="match status" value="1"/>
</dbReference>
<feature type="compositionally biased region" description="Low complexity" evidence="3">
    <location>
        <begin position="990"/>
        <end position="1025"/>
    </location>
</feature>
<keyword evidence="7" id="KW-1185">Reference proteome</keyword>
<feature type="compositionally biased region" description="Polar residues" evidence="3">
    <location>
        <begin position="1161"/>
        <end position="1186"/>
    </location>
</feature>
<dbReference type="Proteomes" id="UP000724874">
    <property type="component" value="Unassembled WGS sequence"/>
</dbReference>
<dbReference type="SUPFAM" id="SSF50044">
    <property type="entry name" value="SH3-domain"/>
    <property type="match status" value="1"/>
</dbReference>
<accession>A0A9P5NDN8</accession>
<sequence>MGLEAAELARWTRFAAKGGIGKCIALCDCVAESADDLMFLKDDEITVLYQIPDREGFYLGHCEGVVGRFNGADVQFLTKLKKPVMTKRSSVSASSVSGKSPTPTSGVKSPSPSHPPSRRSSSHADTADHPCHSASEDEGPRHLPHMSRSSVSTAPDSVLNTPAVGSFSPNVGALEAGKSGSYGTPSPRDTAFPIFESDGAGPSGTPPPPVVSVSSVSSPPQFPPQQPRYTSLAPPPLSLFPDGNTSPLRITKRSPLSPQNFSAQSTKPPSPPPLPPPIPSADIPDSSYSTLEDQKRLSLGSDARVGIGLSLLQDLANEMDSDSDEERRGRWSRNSSRYSMDGDDTQVDEYAAALSRVGRRDSTNESQESTVEGLGYARSDEGEEEQQETTLDQLPVELQEFPKPPTSLLSQTTSPVVATFDRERRPSLAPSATSATSTSSWEGASDIYDDYRYSRYSVMSKMSRFSGFAGSGANTPAAQTPPPVPESRPSMDSYVAPGRARTDSTNFSVRSRTDSNKSRPSGMDLLHSVAEDQQWKDGEATATTSRRRTADKTMSVDSDASVYTQNSRFSNLSQQEGGGGLNELHNLSIAHHPLLPPSMSTSTLTGPGLKPAPLDFIKHEPSPLLHTRWGSPVSSTDSPKSAMFTPILPVVESSVNESSMKSPTFGGFASAMRQMIEEDRVKSPGSDAEKEERGRDGSVVVEDGEDQDMLRSRVSRGEGLGDKIVVEDEEELPSRILNSTMTSSVLHESFENSDGEETKNTEEVVLPTIEVPPSPLVPTHPPSTPPPNNSASAASNPSSPGSPSPSHLRPSLAELRLGGTVPLPGTNQRRSLFLPHPNAPKSPGLNVTQGPMYIAAQQQPSPPPSAGVQPPPPQAGPRQVQPFQQQHPPSSQNVPQQQQPHPQRNVFGVIRMALTMPPPSSRPQGRMTIPANFYRGPTIYGRTEEDLANAVGPVPIIWSVEPPPQCPPAAAVATAGNLSVGGGVIGQRGMQMMSRQQQQQQQQKSLGQGPPPQQQQQAPPARSMSTGPAPKDGSGSSAGAVGGGEKGVAGGNGEGTAGSGGATSGEQGGAAGTATSEAQKAPGGVIPRANFFPKSPGLRPRSRSFSGFNSTTAEVPLPVQKSAEDSRLSTGEIKRSLTASTSSPSPSNPSSNVKPLRPSPLSLSVTSGLKPNATSPALKTPSSPLAQSVIVPPQSSEPSSQQATTAASTASSPPSRPQNLQSPTSPTSSSSNLRLIPQLRSVGSRATLNEGSAPQPAPTRAIPASRSTLSLVNSRGSLDVHSTPPAFTNGTAPGRTTSLQAGSRPDVSSAFVPKVVDSDAISIRSSRSQLVSPPPSQQVARQSSLRSKLSLPNLRRKPKQDDETSLVLSPISSNPHGFDSDLLQVQDMAFELVRPNLAHFQQAARTSEDSNVLGRENSFDVKPDSANSHSNTFLRPESPSVSVSSGGQISGQRSPTIADSSSWGPQNTSSSNPPSRSTTDAESSSMDAHRQRELKWISQVEEVKKLLMDGVPSSVRYLVWSYLTDGKARSVPGVYAQLCGRVWGEQKDRAERIERDIKACFKDQPHLQGHQGPVGVLLQAYLNMVPDVQYSMGLTLIVGQLLLLSPEEDAFWIFVSIMDTHIRSYFSASTTQMEVDAALFSRALENNDGVLARKLLVDMGIQPVSICQPWFSMLFVGTLPPDYLNRIWDLFLFEGVPFLLRVGLAVVICCRRQLLESTSEESVLHILLHPPQSWLPATPDAFLSLAFSVKLKDDDMKKQRIKMEAQVKRQTQAPRIASASGLISLPRT</sequence>
<feature type="compositionally biased region" description="Polar residues" evidence="3">
    <location>
        <begin position="1265"/>
        <end position="1276"/>
    </location>
</feature>
<name>A0A9P5NDN8_GYMJU</name>
<dbReference type="InterPro" id="IPR000195">
    <property type="entry name" value="Rab-GAP-TBC_dom"/>
</dbReference>
<dbReference type="OrthoDB" id="159449at2759"/>
<dbReference type="InterPro" id="IPR036028">
    <property type="entry name" value="SH3-like_dom_sf"/>
</dbReference>
<dbReference type="Gene3D" id="1.10.8.270">
    <property type="entry name" value="putative rabgap domain of human tbc1 domain family member 14 like domains"/>
    <property type="match status" value="1"/>
</dbReference>
<proteinExistence type="predicted"/>
<dbReference type="InterPro" id="IPR035969">
    <property type="entry name" value="Rab-GAP_TBC_sf"/>
</dbReference>
<feature type="compositionally biased region" description="Pro residues" evidence="3">
    <location>
        <begin position="268"/>
        <end position="279"/>
    </location>
</feature>
<feature type="region of interest" description="Disordered" evidence="3">
    <location>
        <begin position="990"/>
        <end position="1310"/>
    </location>
</feature>
<feature type="compositionally biased region" description="Low complexity" evidence="3">
    <location>
        <begin position="876"/>
        <end position="901"/>
    </location>
</feature>
<dbReference type="CDD" id="cd00174">
    <property type="entry name" value="SH3"/>
    <property type="match status" value="1"/>
</dbReference>
<dbReference type="Gene3D" id="2.30.30.40">
    <property type="entry name" value="SH3 Domains"/>
    <property type="match status" value="1"/>
</dbReference>
<feature type="region of interest" description="Disordered" evidence="3">
    <location>
        <begin position="87"/>
        <end position="304"/>
    </location>
</feature>
<feature type="compositionally biased region" description="Polar residues" evidence="3">
    <location>
        <begin position="147"/>
        <end position="160"/>
    </location>
</feature>
<feature type="compositionally biased region" description="Polar residues" evidence="3">
    <location>
        <begin position="98"/>
        <end position="108"/>
    </location>
</feature>
<feature type="region of interest" description="Disordered" evidence="3">
    <location>
        <begin position="1404"/>
        <end position="1490"/>
    </location>
</feature>
<feature type="region of interest" description="Disordered" evidence="3">
    <location>
        <begin position="679"/>
        <end position="715"/>
    </location>
</feature>
<reference evidence="6" key="1">
    <citation type="submission" date="2020-11" db="EMBL/GenBank/DDBJ databases">
        <authorList>
            <consortium name="DOE Joint Genome Institute"/>
            <person name="Ahrendt S."/>
            <person name="Riley R."/>
            <person name="Andreopoulos W."/>
            <person name="LaButti K."/>
            <person name="Pangilinan J."/>
            <person name="Ruiz-duenas F.J."/>
            <person name="Barrasa J.M."/>
            <person name="Sanchez-Garcia M."/>
            <person name="Camarero S."/>
            <person name="Miyauchi S."/>
            <person name="Serrano A."/>
            <person name="Linde D."/>
            <person name="Babiker R."/>
            <person name="Drula E."/>
            <person name="Ayuso-Fernandez I."/>
            <person name="Pacheco R."/>
            <person name="Padilla G."/>
            <person name="Ferreira P."/>
            <person name="Barriuso J."/>
            <person name="Kellner H."/>
            <person name="Castanera R."/>
            <person name="Alfaro M."/>
            <person name="Ramirez L."/>
            <person name="Pisabarro A.G."/>
            <person name="Kuo A."/>
            <person name="Tritt A."/>
            <person name="Lipzen A."/>
            <person name="He G."/>
            <person name="Yan M."/>
            <person name="Ng V."/>
            <person name="Cullen D."/>
            <person name="Martin F."/>
            <person name="Rosso M.-N."/>
            <person name="Henrissat B."/>
            <person name="Hibbett D."/>
            <person name="Martinez A.T."/>
            <person name="Grigoriev I.V."/>
        </authorList>
    </citation>
    <scope>NUCLEOTIDE SEQUENCE</scope>
    <source>
        <strain evidence="6">AH 44721</strain>
    </source>
</reference>
<dbReference type="InterPro" id="IPR050302">
    <property type="entry name" value="Rab_GAP_TBC_domain"/>
</dbReference>
<feature type="region of interest" description="Disordered" evidence="3">
    <location>
        <begin position="317"/>
        <end position="394"/>
    </location>
</feature>
<protein>
    <submittedName>
        <fullName evidence="6">Rab-GTPase-TBC domain-containing protein</fullName>
    </submittedName>
</protein>
<feature type="compositionally biased region" description="Polar residues" evidence="3">
    <location>
        <begin position="243"/>
        <end position="267"/>
    </location>
</feature>
<organism evidence="6 7">
    <name type="scientific">Gymnopilus junonius</name>
    <name type="common">Spectacular rustgill mushroom</name>
    <name type="synonym">Gymnopilus spectabilis subsp. junonius</name>
    <dbReference type="NCBI Taxonomy" id="109634"/>
    <lineage>
        <taxon>Eukaryota</taxon>
        <taxon>Fungi</taxon>
        <taxon>Dikarya</taxon>
        <taxon>Basidiomycota</taxon>
        <taxon>Agaricomycotina</taxon>
        <taxon>Agaricomycetes</taxon>
        <taxon>Agaricomycetidae</taxon>
        <taxon>Agaricales</taxon>
        <taxon>Agaricineae</taxon>
        <taxon>Hymenogastraceae</taxon>
        <taxon>Gymnopilus</taxon>
    </lineage>
</organism>
<evidence type="ECO:0000256" key="2">
    <source>
        <dbReference type="PROSITE-ProRule" id="PRU00192"/>
    </source>
</evidence>
<evidence type="ECO:0000313" key="6">
    <source>
        <dbReference type="EMBL" id="KAF8880116.1"/>
    </source>
</evidence>
<feature type="compositionally biased region" description="Polar residues" evidence="3">
    <location>
        <begin position="736"/>
        <end position="746"/>
    </location>
</feature>
<feature type="region of interest" description="Disordered" evidence="3">
    <location>
        <begin position="1325"/>
        <end position="1373"/>
    </location>
</feature>
<evidence type="ECO:0000313" key="7">
    <source>
        <dbReference type="Proteomes" id="UP000724874"/>
    </source>
</evidence>
<dbReference type="GO" id="GO:0005096">
    <property type="term" value="F:GTPase activator activity"/>
    <property type="evidence" value="ECO:0007669"/>
    <property type="project" value="TreeGrafter"/>
</dbReference>
<feature type="domain" description="Rab-GAP TBC" evidence="5">
    <location>
        <begin position="1510"/>
        <end position="1695"/>
    </location>
</feature>
<feature type="compositionally biased region" description="Polar residues" evidence="3">
    <location>
        <begin position="1285"/>
        <end position="1301"/>
    </location>
</feature>
<dbReference type="Pfam" id="PF00566">
    <property type="entry name" value="RabGAP-TBC"/>
    <property type="match status" value="1"/>
</dbReference>
<feature type="compositionally biased region" description="Pro residues" evidence="3">
    <location>
        <begin position="860"/>
        <end position="875"/>
    </location>
</feature>
<feature type="compositionally biased region" description="Low complexity" evidence="3">
    <location>
        <begin position="1140"/>
        <end position="1152"/>
    </location>
</feature>
<evidence type="ECO:0000256" key="3">
    <source>
        <dbReference type="SAM" id="MobiDB-lite"/>
    </source>
</evidence>
<feature type="compositionally biased region" description="Basic and acidic residues" evidence="3">
    <location>
        <begin position="529"/>
        <end position="539"/>
    </location>
</feature>
<dbReference type="SMART" id="SM00164">
    <property type="entry name" value="TBC"/>
    <property type="match status" value="1"/>
</dbReference>
<feature type="region of interest" description="Disordered" evidence="3">
    <location>
        <begin position="422"/>
        <end position="442"/>
    </location>
</feature>
<evidence type="ECO:0000256" key="1">
    <source>
        <dbReference type="ARBA" id="ARBA00022443"/>
    </source>
</evidence>
<feature type="compositionally biased region" description="Polar residues" evidence="3">
    <location>
        <begin position="1103"/>
        <end position="1113"/>
    </location>
</feature>
<feature type="compositionally biased region" description="Low complexity" evidence="3">
    <location>
        <begin position="789"/>
        <end position="812"/>
    </location>
</feature>
<keyword evidence="1 2" id="KW-0728">SH3 domain</keyword>
<feature type="region of interest" description="Disordered" evidence="3">
    <location>
        <begin position="471"/>
        <end position="559"/>
    </location>
</feature>
<dbReference type="GO" id="GO:0031267">
    <property type="term" value="F:small GTPase binding"/>
    <property type="evidence" value="ECO:0007669"/>
    <property type="project" value="TreeGrafter"/>
</dbReference>